<feature type="compositionally biased region" description="Low complexity" evidence="2">
    <location>
        <begin position="104"/>
        <end position="113"/>
    </location>
</feature>
<protein>
    <recommendedName>
        <fullName evidence="4">Nematode cuticle collagen N-terminal domain-containing protein</fullName>
    </recommendedName>
</protein>
<feature type="domain" description="Nematode cuticle collagen N-terminal" evidence="4">
    <location>
        <begin position="19"/>
        <end position="71"/>
    </location>
</feature>
<comment type="caution">
    <text evidence="5">The sequence shown here is derived from an EMBL/GenBank/DDBJ whole genome shotgun (WGS) entry which is preliminary data.</text>
</comment>
<sequence>IIRRETMSKTDCEVESVKKFAFFGVAVSTVATLTAIVAVPMLCMYMQNVQSSLQDELQYCRTRAGSLRGEFTKLDSYRTAEVDRQKRQTAYTCCSCGVGAAGPPGSPGQDGAPGNDGQPGQAGRPG</sequence>
<dbReference type="AlphaFoldDB" id="A0AAN4ZE53"/>
<name>A0AAN4ZE53_9BILA</name>
<evidence type="ECO:0000256" key="2">
    <source>
        <dbReference type="SAM" id="MobiDB-lite"/>
    </source>
</evidence>
<reference evidence="6" key="1">
    <citation type="submission" date="2022-10" db="EMBL/GenBank/DDBJ databases">
        <title>Genome assembly of Pristionchus species.</title>
        <authorList>
            <person name="Yoshida K."/>
            <person name="Sommer R.J."/>
        </authorList>
    </citation>
    <scope>NUCLEOTIDE SEQUENCE [LARGE SCALE GENOMIC DNA]</scope>
    <source>
        <strain evidence="6">RS5460</strain>
    </source>
</reference>
<dbReference type="SMART" id="SM01088">
    <property type="entry name" value="Col_cuticle_N"/>
    <property type="match status" value="1"/>
</dbReference>
<gene>
    <name evidence="5" type="ORF">PMAYCL1PPCAC_09697</name>
</gene>
<dbReference type="EMBL" id="BTRK01000002">
    <property type="protein sequence ID" value="GMR39502.1"/>
    <property type="molecule type" value="Genomic_DNA"/>
</dbReference>
<accession>A0AAN4ZE53</accession>
<evidence type="ECO:0000256" key="1">
    <source>
        <dbReference type="ARBA" id="ARBA00022737"/>
    </source>
</evidence>
<evidence type="ECO:0000313" key="5">
    <source>
        <dbReference type="EMBL" id="GMR39502.1"/>
    </source>
</evidence>
<proteinExistence type="predicted"/>
<evidence type="ECO:0000313" key="6">
    <source>
        <dbReference type="Proteomes" id="UP001328107"/>
    </source>
</evidence>
<keyword evidence="6" id="KW-1185">Reference proteome</keyword>
<keyword evidence="3" id="KW-1133">Transmembrane helix</keyword>
<keyword evidence="3" id="KW-0812">Transmembrane</keyword>
<dbReference type="Proteomes" id="UP001328107">
    <property type="component" value="Unassembled WGS sequence"/>
</dbReference>
<dbReference type="PANTHER" id="PTHR24637">
    <property type="entry name" value="COLLAGEN"/>
    <property type="match status" value="1"/>
</dbReference>
<keyword evidence="1" id="KW-0677">Repeat</keyword>
<evidence type="ECO:0000259" key="4">
    <source>
        <dbReference type="SMART" id="SM01088"/>
    </source>
</evidence>
<keyword evidence="3" id="KW-0472">Membrane</keyword>
<feature type="non-terminal residue" evidence="5">
    <location>
        <position position="126"/>
    </location>
</feature>
<dbReference type="InterPro" id="IPR002486">
    <property type="entry name" value="Col_cuticle_N"/>
</dbReference>
<feature type="non-terminal residue" evidence="5">
    <location>
        <position position="1"/>
    </location>
</feature>
<feature type="region of interest" description="Disordered" evidence="2">
    <location>
        <begin position="104"/>
        <end position="126"/>
    </location>
</feature>
<dbReference type="Pfam" id="PF01484">
    <property type="entry name" value="Col_cuticle_N"/>
    <property type="match status" value="1"/>
</dbReference>
<evidence type="ECO:0000256" key="3">
    <source>
        <dbReference type="SAM" id="Phobius"/>
    </source>
</evidence>
<feature type="transmembrane region" description="Helical" evidence="3">
    <location>
        <begin position="20"/>
        <end position="42"/>
    </location>
</feature>
<organism evidence="5 6">
    <name type="scientific">Pristionchus mayeri</name>
    <dbReference type="NCBI Taxonomy" id="1317129"/>
    <lineage>
        <taxon>Eukaryota</taxon>
        <taxon>Metazoa</taxon>
        <taxon>Ecdysozoa</taxon>
        <taxon>Nematoda</taxon>
        <taxon>Chromadorea</taxon>
        <taxon>Rhabditida</taxon>
        <taxon>Rhabditina</taxon>
        <taxon>Diplogasteromorpha</taxon>
        <taxon>Diplogasteroidea</taxon>
        <taxon>Neodiplogasteridae</taxon>
        <taxon>Pristionchus</taxon>
    </lineage>
</organism>
<dbReference type="GO" id="GO:0042302">
    <property type="term" value="F:structural constituent of cuticle"/>
    <property type="evidence" value="ECO:0007669"/>
    <property type="project" value="InterPro"/>
</dbReference>
<dbReference type="PANTHER" id="PTHR24637:SF372">
    <property type="entry name" value="NEMATODE CUTICLE COLLAGEN N-TERMINAL DOMAIN-CONTAINING PROTEIN"/>
    <property type="match status" value="1"/>
</dbReference>